<dbReference type="EMBL" id="GL888412">
    <property type="protein sequence ID" value="EGI61405.1"/>
    <property type="molecule type" value="Genomic_DNA"/>
</dbReference>
<evidence type="ECO:0000313" key="1">
    <source>
        <dbReference type="EMBL" id="EGI61405.1"/>
    </source>
</evidence>
<protein>
    <submittedName>
        <fullName evidence="1">Uncharacterized protein</fullName>
    </submittedName>
</protein>
<name>F4WWT3_ACREC</name>
<reference evidence="1" key="1">
    <citation type="submission" date="2011-02" db="EMBL/GenBank/DDBJ databases">
        <title>The genome of the leaf-cutting ant Acromyrmex echinatior suggests key adaptations to social evolution and fungus farming.</title>
        <authorList>
            <person name="Nygaard S."/>
            <person name="Zhang G."/>
        </authorList>
    </citation>
    <scope>NUCLEOTIDE SEQUENCE</scope>
</reference>
<sequence>MAIETGGEAVLESNTGYVVCNIRLAVTRQQIAFESVKLMPTTYPLRESQNCFSSIEDVEALSARSATFAKVLKRHRIRNTFHGNTTNEHRECGIH</sequence>
<dbReference type="InParanoid" id="F4WWT3"/>
<organism evidence="2">
    <name type="scientific">Acromyrmex echinatior</name>
    <name type="common">Panamanian leafcutter ant</name>
    <name type="synonym">Acromyrmex octospinosus echinatior</name>
    <dbReference type="NCBI Taxonomy" id="103372"/>
    <lineage>
        <taxon>Eukaryota</taxon>
        <taxon>Metazoa</taxon>
        <taxon>Ecdysozoa</taxon>
        <taxon>Arthropoda</taxon>
        <taxon>Hexapoda</taxon>
        <taxon>Insecta</taxon>
        <taxon>Pterygota</taxon>
        <taxon>Neoptera</taxon>
        <taxon>Endopterygota</taxon>
        <taxon>Hymenoptera</taxon>
        <taxon>Apocrita</taxon>
        <taxon>Aculeata</taxon>
        <taxon>Formicoidea</taxon>
        <taxon>Formicidae</taxon>
        <taxon>Myrmicinae</taxon>
        <taxon>Acromyrmex</taxon>
    </lineage>
</organism>
<dbReference type="AlphaFoldDB" id="F4WWT3"/>
<proteinExistence type="predicted"/>
<evidence type="ECO:0000313" key="2">
    <source>
        <dbReference type="Proteomes" id="UP000007755"/>
    </source>
</evidence>
<gene>
    <name evidence="1" type="ORF">G5I_10403</name>
</gene>
<keyword evidence="2" id="KW-1185">Reference proteome</keyword>
<accession>F4WWT3</accession>
<dbReference type="Proteomes" id="UP000007755">
    <property type="component" value="Unassembled WGS sequence"/>
</dbReference>